<feature type="region of interest" description="Disordered" evidence="1">
    <location>
        <begin position="494"/>
        <end position="528"/>
    </location>
</feature>
<keyword evidence="2" id="KW-1133">Transmembrane helix</keyword>
<keyword evidence="2" id="KW-0472">Membrane</keyword>
<evidence type="ECO:0000256" key="1">
    <source>
        <dbReference type="SAM" id="MobiDB-lite"/>
    </source>
</evidence>
<evidence type="ECO:0000256" key="3">
    <source>
        <dbReference type="SAM" id="SignalP"/>
    </source>
</evidence>
<evidence type="ECO:0000313" key="5">
    <source>
        <dbReference type="Proteomes" id="UP000509510"/>
    </source>
</evidence>
<feature type="transmembrane region" description="Helical" evidence="2">
    <location>
        <begin position="536"/>
        <end position="560"/>
    </location>
</feature>
<protein>
    <recommendedName>
        <fullName evidence="6">Mid2 domain-containing protein</fullName>
    </recommendedName>
</protein>
<dbReference type="KEGG" id="trg:TRUGW13939_05189"/>
<dbReference type="EMBL" id="CP055900">
    <property type="protein sequence ID" value="QKX58068.1"/>
    <property type="molecule type" value="Genomic_DNA"/>
</dbReference>
<accession>A0A7H8QWS0</accession>
<feature type="region of interest" description="Disordered" evidence="1">
    <location>
        <begin position="565"/>
        <end position="599"/>
    </location>
</feature>
<evidence type="ECO:0000313" key="4">
    <source>
        <dbReference type="EMBL" id="QKX58068.1"/>
    </source>
</evidence>
<sequence>MMLLFSIFALCWASLFPAVAAAAVGDVALHTRDGDADTVDAVAKALRAARDSTYSMNQTSLAKSWANATLFSAGISGSRSAGQNGTLTADASIELICTACYINGSVKGSLTISDDFNLTQAIHNVEGEVENATISAVDTLGSYVETVLEDIATLDLAKIPAWPTLDIDFNLANLSSLPSVNGRFEFDALELYLDLELKMNAGATYTLNLFTSETEAGFSIPNLEAGAIFSVTLILISKAEVDISGGIHLKLDDGLALDLELFNQNTSGITLPGAQFEFLPITIEGQGSIQALLQLETRLGFRVSSPELASLFSASTGVEANLFAYVADFLVEVDGSSTDDCEIAAVAEYTLAVGGAAGATVAIDTYQWGPSPNTTTPIWYTTLASICANSKTASTTSTSATAVDVTARAALQPRDTPVTTTVSTTESYTIVNCLSTGLINCPINLQSTTTVKQTLTSVLTVPSGSSATYPASTHASVTSAIAFGSNVFSIAPTSGTPTSYTPPKPTSSSSGGTGGGSGSSDGGSGGGGGLSHRDKLIIGLTVGLGVPFLAIVIAGLWLIFKRKNSSPVPQPETSVSNTSFPSSDIGNNKTPPLNTYPAT</sequence>
<dbReference type="GeneID" id="55992687"/>
<dbReference type="OrthoDB" id="4733706at2759"/>
<feature type="signal peptide" evidence="3">
    <location>
        <begin position="1"/>
        <end position="21"/>
    </location>
</feature>
<keyword evidence="2" id="KW-0812">Transmembrane</keyword>
<keyword evidence="3" id="KW-0732">Signal</keyword>
<proteinExistence type="predicted"/>
<feature type="chain" id="PRO_5028985157" description="Mid2 domain-containing protein" evidence="3">
    <location>
        <begin position="22"/>
        <end position="599"/>
    </location>
</feature>
<dbReference type="AlphaFoldDB" id="A0A7H8QWS0"/>
<dbReference type="RefSeq" id="XP_035344246.1">
    <property type="nucleotide sequence ID" value="XM_035488353.1"/>
</dbReference>
<feature type="compositionally biased region" description="Gly residues" evidence="1">
    <location>
        <begin position="511"/>
        <end position="528"/>
    </location>
</feature>
<gene>
    <name evidence="4" type="ORF">TRUGW13939_05189</name>
</gene>
<organism evidence="4 5">
    <name type="scientific">Talaromyces rugulosus</name>
    <name type="common">Penicillium rugulosum</name>
    <dbReference type="NCBI Taxonomy" id="121627"/>
    <lineage>
        <taxon>Eukaryota</taxon>
        <taxon>Fungi</taxon>
        <taxon>Dikarya</taxon>
        <taxon>Ascomycota</taxon>
        <taxon>Pezizomycotina</taxon>
        <taxon>Eurotiomycetes</taxon>
        <taxon>Eurotiomycetidae</taxon>
        <taxon>Eurotiales</taxon>
        <taxon>Trichocomaceae</taxon>
        <taxon>Talaromyces</taxon>
        <taxon>Talaromyces sect. Islandici</taxon>
    </lineage>
</organism>
<evidence type="ECO:0000256" key="2">
    <source>
        <dbReference type="SAM" id="Phobius"/>
    </source>
</evidence>
<dbReference type="Proteomes" id="UP000509510">
    <property type="component" value="Chromosome III"/>
</dbReference>
<reference evidence="5" key="1">
    <citation type="submission" date="2020-06" db="EMBL/GenBank/DDBJ databases">
        <title>A chromosome-scale genome assembly of Talaromyces rugulosus W13939.</title>
        <authorList>
            <person name="Wang B."/>
            <person name="Guo L."/>
            <person name="Ye K."/>
            <person name="Wang L."/>
        </authorList>
    </citation>
    <scope>NUCLEOTIDE SEQUENCE [LARGE SCALE GENOMIC DNA]</scope>
    <source>
        <strain evidence="5">W13939</strain>
    </source>
</reference>
<evidence type="ECO:0008006" key="6">
    <source>
        <dbReference type="Google" id="ProtNLM"/>
    </source>
</evidence>
<name>A0A7H8QWS0_TALRU</name>
<keyword evidence="5" id="KW-1185">Reference proteome</keyword>